<keyword evidence="2" id="KW-1185">Reference proteome</keyword>
<dbReference type="RefSeq" id="XP_002141232.1">
    <property type="nucleotide sequence ID" value="XM_002141196.1"/>
</dbReference>
<dbReference type="EMBL" id="DS989731">
    <property type="protein sequence ID" value="EEA06883.1"/>
    <property type="molecule type" value="Genomic_DNA"/>
</dbReference>
<gene>
    <name evidence="1" type="ORF">CMU_032680</name>
</gene>
<name>B6AF92_CRYMR</name>
<dbReference type="GeneID" id="6996348"/>
<proteinExistence type="predicted"/>
<dbReference type="VEuPathDB" id="CryptoDB:CMU_032680"/>
<dbReference type="OMA" id="NTMITEM"/>
<protein>
    <submittedName>
        <fullName evidence="1">Uncharacterized protein</fullName>
    </submittedName>
</protein>
<dbReference type="Proteomes" id="UP000001460">
    <property type="component" value="Unassembled WGS sequence"/>
</dbReference>
<evidence type="ECO:0000313" key="1">
    <source>
        <dbReference type="EMBL" id="EEA06883.1"/>
    </source>
</evidence>
<dbReference type="AlphaFoldDB" id="B6AF92"/>
<organism evidence="1 2">
    <name type="scientific">Cryptosporidium muris (strain RN66)</name>
    <dbReference type="NCBI Taxonomy" id="441375"/>
    <lineage>
        <taxon>Eukaryota</taxon>
        <taxon>Sar</taxon>
        <taxon>Alveolata</taxon>
        <taxon>Apicomplexa</taxon>
        <taxon>Conoidasida</taxon>
        <taxon>Coccidia</taxon>
        <taxon>Eucoccidiorida</taxon>
        <taxon>Eimeriorina</taxon>
        <taxon>Cryptosporidiidae</taxon>
        <taxon>Cryptosporidium</taxon>
    </lineage>
</organism>
<evidence type="ECO:0000313" key="2">
    <source>
        <dbReference type="Proteomes" id="UP000001460"/>
    </source>
</evidence>
<accession>B6AF92</accession>
<dbReference type="OrthoDB" id="342882at2759"/>
<reference evidence="1" key="1">
    <citation type="submission" date="2008-06" db="EMBL/GenBank/DDBJ databases">
        <authorList>
            <person name="Lorenzi H."/>
            <person name="Inman J."/>
            <person name="Miller J."/>
            <person name="Schobel S."/>
            <person name="Amedeo P."/>
            <person name="Caler E.V."/>
            <person name="da Silva J."/>
        </authorList>
    </citation>
    <scope>NUCLEOTIDE SEQUENCE [LARGE SCALE GENOMIC DNA]</scope>
    <source>
        <strain evidence="1">RN66</strain>
    </source>
</reference>
<sequence>MELDRISYTNNLKEKSIKQILRELIYLQWDNARQILSHKQLSNYNKYIKLSLDKSWQIILSNKIKAQFLELSKFIDKIDSYLVNYTIKSQWWNFFAAQGFACKTSLIEENMSPYIPLYILFQILFCKLNSLKYNNDILDITSVIYLLCEICNTNIGHLLNLDSVLYNFGLEYSYKFHDEIRILLNSDLLLKSDLRKLLPYFSSIIIKDEYINKSYKDLWNNILKDLSLFMNNLRGKFRNREIPDDSYLVESKIIGINRMMNIEKETKLIAELAFDIKDEDKTFIDKEISNKDIMMASFMGIKDNNNSEIISLEQEYKSKIIINRKNSDILEYKDKSNLYKEINLINKSNKYINEIGVKEIEVKPSNPFENLELYEDNKNKIILPTLLQYISKRKYIRYNTSKIGILWDQQFINSKKNDNKLFNLSLTNVFTTQRCINLTSILPSEYSIESIKYKWVSIESIKRLFQGLPSIEFSLPEKIINKSIDNNIYKKDIYEDDMIYICDNYIYISKYICPWFQYNGKGLQFIQRNEIFNLEDKLQDFDSLTLLSNTMITEMCILGTNIYYLRHFVEILKYITEQNININNLALNLINLSTNTIVDPTLKYLKNSLQQLLEIYENDINILFSKIKYEDLNNIKSENNRFISSTNINVLLNLFNPCMILLTKILALNNNNSFTSNLLQDEKYFKYNKMNFWRFPQGFTLVSYLFTCLWQIQISYTWMSNKDILIKDISNNNKYQINNILYNIFKDVYESYFSYQEYLLKNNKITNINNIRISGFYNPLIIIQNRIKFLIRNSQIFDNQLLYDFNKDINGIHTFYDKLITPDIYNYIEIFKNKSIVPIRFPSKDYSNFFTILEDQKLENYYLFSNDNSLIHVISSNLNHKIYSIYYYYYIYLNSVYQLLIHNIWNSKDLFKIALYISSELSEELNRSEIMKNFNLNHLDEKIKQLWNKIYLNLYQKQLGNQLINIEKIEWKDLYFKKNNTNIHWLINFVLGIIPHKVKTELFLYNNQQKYQMYLFHIFIILDIISNKLSQIWLYMNRYLLYIWCRKYTTDFNLYINFDHGFLHDNFTENLFQWILKIENNIQYFNFVIKSISEFIILKLDNAELNNIIHNINNPKDKWDIINKMLIQQNISKNPSNQDNFLTICNMIIEIISYILEILSNIDISYKLPKRPSTFRSFRYHDNLNNQPNDDIKCKKESHLQRLKDKWIQSDGDSKVIKLKKSILKLSSFLIQVNKKSDYSYLIYNFEAC</sequence>